<dbReference type="EMBL" id="CADCXU010005739">
    <property type="protein sequence ID" value="CAA9997372.1"/>
    <property type="molecule type" value="Genomic_DNA"/>
</dbReference>
<dbReference type="Proteomes" id="UP000479000">
    <property type="component" value="Unassembled WGS sequence"/>
</dbReference>
<reference evidence="1 2" key="1">
    <citation type="submission" date="2020-02" db="EMBL/GenBank/DDBJ databases">
        <authorList>
            <person name="Ferguson B K."/>
        </authorList>
    </citation>
    <scope>NUCLEOTIDE SEQUENCE [LARGE SCALE GENOMIC DNA]</scope>
</reference>
<sequence>MTVNENTTLVKCSAKPLWSKWKYWNRPKIDLCTFTYSESLPEQIIKEESVSMGLDPDFYNKRVKRKKAEKAYVPLFDIKPSPPVPKISSTSTEPPIAHYSAVRRDHRAALSYPLFVNVRHSADRPVEH</sequence>
<organism evidence="1 2">
    <name type="scientific">Nesidiocoris tenuis</name>
    <dbReference type="NCBI Taxonomy" id="355587"/>
    <lineage>
        <taxon>Eukaryota</taxon>
        <taxon>Metazoa</taxon>
        <taxon>Ecdysozoa</taxon>
        <taxon>Arthropoda</taxon>
        <taxon>Hexapoda</taxon>
        <taxon>Insecta</taxon>
        <taxon>Pterygota</taxon>
        <taxon>Neoptera</taxon>
        <taxon>Paraneoptera</taxon>
        <taxon>Hemiptera</taxon>
        <taxon>Heteroptera</taxon>
        <taxon>Panheteroptera</taxon>
        <taxon>Cimicomorpha</taxon>
        <taxon>Miridae</taxon>
        <taxon>Dicyphina</taxon>
        <taxon>Nesidiocoris</taxon>
    </lineage>
</organism>
<keyword evidence="2" id="KW-1185">Reference proteome</keyword>
<evidence type="ECO:0000313" key="1">
    <source>
        <dbReference type="EMBL" id="CAA9997372.1"/>
    </source>
</evidence>
<protein>
    <submittedName>
        <fullName evidence="1">Uncharacterized protein</fullName>
    </submittedName>
</protein>
<name>A0A6H5G3T4_9HEMI</name>
<proteinExistence type="predicted"/>
<dbReference type="AlphaFoldDB" id="A0A6H5G3T4"/>
<accession>A0A6H5G3T4</accession>
<evidence type="ECO:0000313" key="2">
    <source>
        <dbReference type="Proteomes" id="UP000479000"/>
    </source>
</evidence>
<gene>
    <name evidence="1" type="ORF">NTEN_LOCUS3674</name>
</gene>